<organism evidence="3 4">
    <name type="scientific">Dacryopinax primogenitus (strain DJM 731)</name>
    <name type="common">Brown rot fungus</name>
    <dbReference type="NCBI Taxonomy" id="1858805"/>
    <lineage>
        <taxon>Eukaryota</taxon>
        <taxon>Fungi</taxon>
        <taxon>Dikarya</taxon>
        <taxon>Basidiomycota</taxon>
        <taxon>Agaricomycotina</taxon>
        <taxon>Dacrymycetes</taxon>
        <taxon>Dacrymycetales</taxon>
        <taxon>Dacrymycetaceae</taxon>
        <taxon>Dacryopinax</taxon>
    </lineage>
</organism>
<evidence type="ECO:0000313" key="4">
    <source>
        <dbReference type="Proteomes" id="UP000030653"/>
    </source>
</evidence>
<gene>
    <name evidence="3" type="ORF">DACRYDRAFT_107051</name>
</gene>
<keyword evidence="2" id="KW-0812">Transmembrane</keyword>
<dbReference type="AlphaFoldDB" id="M5FW56"/>
<dbReference type="Gene3D" id="2.60.120.260">
    <property type="entry name" value="Galactose-binding domain-like"/>
    <property type="match status" value="2"/>
</dbReference>
<feature type="compositionally biased region" description="Pro residues" evidence="1">
    <location>
        <begin position="369"/>
        <end position="378"/>
    </location>
</feature>
<keyword evidence="4" id="KW-1185">Reference proteome</keyword>
<evidence type="ECO:0000256" key="2">
    <source>
        <dbReference type="SAM" id="Phobius"/>
    </source>
</evidence>
<keyword evidence="2" id="KW-1133">Transmembrane helix</keyword>
<dbReference type="GeneID" id="63683451"/>
<dbReference type="Proteomes" id="UP000030653">
    <property type="component" value="Unassembled WGS sequence"/>
</dbReference>
<dbReference type="Gene3D" id="1.20.5.510">
    <property type="entry name" value="Single helix bin"/>
    <property type="match status" value="1"/>
</dbReference>
<proteinExistence type="predicted"/>
<dbReference type="OrthoDB" id="2563669at2759"/>
<keyword evidence="2" id="KW-0472">Membrane</keyword>
<sequence>MLLNTTLDDTSPLIKYTNPPYQPPGSFLWGSSTSGDVCKDLYFNSSFTGTDVNQATMSLTFSGTGIWIYGANRINHGNFSVSIDAQDFGPFSGYANDNSCANLSDFKVLLFGQTGLSMGAHNVILTNIPINTTCNWVDVDFIQFETQIGDAGAQAQTSTIDDSSGQFNYSSGWSTSISTGQTSYYDGTVHEAINAQASVVITFEGQAISLFGGVDTSYGTFEAVMDSEPQISLDAQSYGFYPQTLLYHANSLGEGVHRLTLSNGASSFDVDYATIWSTGTASDTTDGPGPPGSNNTPIGAIVGGVVGGVIFIALVVALLKYWQYRRRKEERVEADIFFDSIPRPMISIPVQHTSSPVGLHPSQQDQHSPQPPPQPNGPLSPIQEPPNHHGELQVLQHLKHNRPSGGIPMRGTPRAITTKNLK</sequence>
<evidence type="ECO:0000256" key="1">
    <source>
        <dbReference type="SAM" id="MobiDB-lite"/>
    </source>
</evidence>
<dbReference type="EMBL" id="JH795862">
    <property type="protein sequence ID" value="EJU02106.1"/>
    <property type="molecule type" value="Genomic_DNA"/>
</dbReference>
<reference evidence="3 4" key="1">
    <citation type="journal article" date="2012" name="Science">
        <title>The Paleozoic origin of enzymatic lignin decomposition reconstructed from 31 fungal genomes.</title>
        <authorList>
            <person name="Floudas D."/>
            <person name="Binder M."/>
            <person name="Riley R."/>
            <person name="Barry K."/>
            <person name="Blanchette R.A."/>
            <person name="Henrissat B."/>
            <person name="Martinez A.T."/>
            <person name="Otillar R."/>
            <person name="Spatafora J.W."/>
            <person name="Yadav J.S."/>
            <person name="Aerts A."/>
            <person name="Benoit I."/>
            <person name="Boyd A."/>
            <person name="Carlson A."/>
            <person name="Copeland A."/>
            <person name="Coutinho P.M."/>
            <person name="de Vries R.P."/>
            <person name="Ferreira P."/>
            <person name="Findley K."/>
            <person name="Foster B."/>
            <person name="Gaskell J."/>
            <person name="Glotzer D."/>
            <person name="Gorecki P."/>
            <person name="Heitman J."/>
            <person name="Hesse C."/>
            <person name="Hori C."/>
            <person name="Igarashi K."/>
            <person name="Jurgens J.A."/>
            <person name="Kallen N."/>
            <person name="Kersten P."/>
            <person name="Kohler A."/>
            <person name="Kuees U."/>
            <person name="Kumar T.K.A."/>
            <person name="Kuo A."/>
            <person name="LaButti K."/>
            <person name="Larrondo L.F."/>
            <person name="Lindquist E."/>
            <person name="Ling A."/>
            <person name="Lombard V."/>
            <person name="Lucas S."/>
            <person name="Lundell T."/>
            <person name="Martin R."/>
            <person name="McLaughlin D.J."/>
            <person name="Morgenstern I."/>
            <person name="Morin E."/>
            <person name="Murat C."/>
            <person name="Nagy L.G."/>
            <person name="Nolan M."/>
            <person name="Ohm R.A."/>
            <person name="Patyshakuliyeva A."/>
            <person name="Rokas A."/>
            <person name="Ruiz-Duenas F.J."/>
            <person name="Sabat G."/>
            <person name="Salamov A."/>
            <person name="Samejima M."/>
            <person name="Schmutz J."/>
            <person name="Slot J.C."/>
            <person name="St John F."/>
            <person name="Stenlid J."/>
            <person name="Sun H."/>
            <person name="Sun S."/>
            <person name="Syed K."/>
            <person name="Tsang A."/>
            <person name="Wiebenga A."/>
            <person name="Young D."/>
            <person name="Pisabarro A."/>
            <person name="Eastwood D.C."/>
            <person name="Martin F."/>
            <person name="Cullen D."/>
            <person name="Grigoriev I.V."/>
            <person name="Hibbett D.S."/>
        </authorList>
    </citation>
    <scope>NUCLEOTIDE SEQUENCE [LARGE SCALE GENOMIC DNA]</scope>
    <source>
        <strain evidence="3 4">DJM-731 SS1</strain>
    </source>
</reference>
<dbReference type="RefSeq" id="XP_040629003.1">
    <property type="nucleotide sequence ID" value="XM_040768389.1"/>
</dbReference>
<name>M5FW56_DACPD</name>
<protein>
    <submittedName>
        <fullName evidence="3">Uncharacterized protein</fullName>
    </submittedName>
</protein>
<dbReference type="HOGENOM" id="CLU_028897_1_0_1"/>
<feature type="transmembrane region" description="Helical" evidence="2">
    <location>
        <begin position="298"/>
        <end position="319"/>
    </location>
</feature>
<accession>M5FW56</accession>
<feature type="region of interest" description="Disordered" evidence="1">
    <location>
        <begin position="349"/>
        <end position="422"/>
    </location>
</feature>
<dbReference type="STRING" id="1858805.M5FW56"/>
<evidence type="ECO:0000313" key="3">
    <source>
        <dbReference type="EMBL" id="EJU02106.1"/>
    </source>
</evidence>
<dbReference type="OMA" id="ANDNSCA"/>